<dbReference type="GO" id="GO:0031267">
    <property type="term" value="F:small GTPase binding"/>
    <property type="evidence" value="ECO:0007669"/>
    <property type="project" value="InterPro"/>
</dbReference>
<dbReference type="Pfam" id="PF03127">
    <property type="entry name" value="GAT"/>
    <property type="match status" value="1"/>
</dbReference>
<keyword evidence="5" id="KW-0832">Ubl conjugation</keyword>
<dbReference type="STRING" id="32264.T1KV08"/>
<dbReference type="EnsemblMetazoa" id="tetur22g01980.1">
    <property type="protein sequence ID" value="tetur22g01980.1"/>
    <property type="gene ID" value="tetur22g01980"/>
</dbReference>
<evidence type="ECO:0000256" key="6">
    <source>
        <dbReference type="ARBA" id="ARBA00022927"/>
    </source>
</evidence>
<dbReference type="eggNOG" id="KOG1086">
    <property type="taxonomic scope" value="Eukaryota"/>
</dbReference>
<dbReference type="InterPro" id="IPR008942">
    <property type="entry name" value="ENTH_VHS"/>
</dbReference>
<feature type="domain" description="GAT" evidence="11">
    <location>
        <begin position="173"/>
        <end position="301"/>
    </location>
</feature>
<dbReference type="OrthoDB" id="447025at2759"/>
<dbReference type="KEGG" id="tut:107367550"/>
<dbReference type="PROSITE" id="PS50180">
    <property type="entry name" value="GAE"/>
    <property type="match status" value="1"/>
</dbReference>
<dbReference type="AlphaFoldDB" id="T1KV08"/>
<evidence type="ECO:0008006" key="14">
    <source>
        <dbReference type="Google" id="ProtNLM"/>
    </source>
</evidence>
<accession>T1KV08</accession>
<dbReference type="PANTHER" id="PTHR45905">
    <property type="entry name" value="GOLGI-LOCALIZED, GAMMA-ADAPTIN EAR CONTAINING, ARF BINDING PROTEIN"/>
    <property type="match status" value="1"/>
</dbReference>
<dbReference type="GO" id="GO:0034394">
    <property type="term" value="P:protein localization to cell surface"/>
    <property type="evidence" value="ECO:0007669"/>
    <property type="project" value="TreeGrafter"/>
</dbReference>
<evidence type="ECO:0000256" key="2">
    <source>
        <dbReference type="ARBA" id="ARBA00004412"/>
    </source>
</evidence>
<dbReference type="SUPFAM" id="SSF89009">
    <property type="entry name" value="GAT-like domain"/>
    <property type="match status" value="1"/>
</dbReference>
<dbReference type="InterPro" id="IPR038425">
    <property type="entry name" value="GAT_sf"/>
</dbReference>
<evidence type="ECO:0000259" key="11">
    <source>
        <dbReference type="PROSITE" id="PS50909"/>
    </source>
</evidence>
<dbReference type="EMBL" id="CAEY01000589">
    <property type="status" value="NOT_ANNOTATED_CDS"/>
    <property type="molecule type" value="Genomic_DNA"/>
</dbReference>
<gene>
    <name evidence="12" type="primary">107367550</name>
</gene>
<dbReference type="Gene3D" id="1.20.5.170">
    <property type="match status" value="1"/>
</dbReference>
<dbReference type="Pfam" id="PF18308">
    <property type="entry name" value="GGA_N-GAT"/>
    <property type="match status" value="1"/>
</dbReference>
<dbReference type="InterPro" id="IPR013041">
    <property type="entry name" value="Clathrin_app_Ig-like_sf"/>
</dbReference>
<keyword evidence="4" id="KW-0813">Transport</keyword>
<evidence type="ECO:0000256" key="4">
    <source>
        <dbReference type="ARBA" id="ARBA00022448"/>
    </source>
</evidence>
<keyword evidence="13" id="KW-1185">Reference proteome</keyword>
<dbReference type="GO" id="GO:0035091">
    <property type="term" value="F:phosphatidylinositol binding"/>
    <property type="evidence" value="ECO:0007669"/>
    <property type="project" value="InterPro"/>
</dbReference>
<dbReference type="Proteomes" id="UP000015104">
    <property type="component" value="Unassembled WGS sequence"/>
</dbReference>
<dbReference type="Gene3D" id="1.20.58.160">
    <property type="match status" value="1"/>
</dbReference>
<reference evidence="13" key="1">
    <citation type="submission" date="2011-08" db="EMBL/GenBank/DDBJ databases">
        <authorList>
            <person name="Rombauts S."/>
        </authorList>
    </citation>
    <scope>NUCLEOTIDE SEQUENCE</scope>
    <source>
        <strain evidence="13">London</strain>
    </source>
</reference>
<feature type="region of interest" description="Disordered" evidence="8">
    <location>
        <begin position="147"/>
        <end position="167"/>
    </location>
</feature>
<dbReference type="GO" id="GO:0043130">
    <property type="term" value="F:ubiquitin binding"/>
    <property type="evidence" value="ECO:0007669"/>
    <property type="project" value="InterPro"/>
</dbReference>
<dbReference type="PROSITE" id="PS50179">
    <property type="entry name" value="VHS"/>
    <property type="match status" value="1"/>
</dbReference>
<keyword evidence="6" id="KW-0653">Protein transport</keyword>
<dbReference type="OMA" id="SAPSQEM"/>
<dbReference type="Gene3D" id="1.25.40.90">
    <property type="match status" value="1"/>
</dbReference>
<feature type="domain" description="GAE" evidence="10">
    <location>
        <begin position="557"/>
        <end position="675"/>
    </location>
</feature>
<reference evidence="12" key="2">
    <citation type="submission" date="2015-06" db="UniProtKB">
        <authorList>
            <consortium name="EnsemblMetazoa"/>
        </authorList>
    </citation>
    <scope>IDENTIFICATION</scope>
</reference>
<dbReference type="Pfam" id="PF00790">
    <property type="entry name" value="VHS"/>
    <property type="match status" value="1"/>
</dbReference>
<dbReference type="Gene3D" id="2.60.40.1230">
    <property type="match status" value="1"/>
</dbReference>
<dbReference type="SMART" id="SM00288">
    <property type="entry name" value="VHS"/>
    <property type="match status" value="1"/>
</dbReference>
<comment type="similarity">
    <text evidence="3">Belongs to the GGA protein family.</text>
</comment>
<evidence type="ECO:0000259" key="9">
    <source>
        <dbReference type="PROSITE" id="PS50179"/>
    </source>
</evidence>
<keyword evidence="7" id="KW-0472">Membrane</keyword>
<dbReference type="GO" id="GO:0006886">
    <property type="term" value="P:intracellular protein transport"/>
    <property type="evidence" value="ECO:0007669"/>
    <property type="project" value="InterPro"/>
</dbReference>
<evidence type="ECO:0000259" key="10">
    <source>
        <dbReference type="PROSITE" id="PS50180"/>
    </source>
</evidence>
<evidence type="ECO:0000256" key="8">
    <source>
        <dbReference type="SAM" id="MobiDB-lite"/>
    </source>
</evidence>
<dbReference type="PANTHER" id="PTHR45905:SF1">
    <property type="entry name" value="GOLGI-LOCALIZED, GAMMA-ADAPTIN EAR CONTAINING, ARF BINDING PROTEIN"/>
    <property type="match status" value="1"/>
</dbReference>
<dbReference type="InterPro" id="IPR027422">
    <property type="entry name" value="GGA1-3"/>
</dbReference>
<proteinExistence type="inferred from homology"/>
<dbReference type="InterPro" id="IPR002014">
    <property type="entry name" value="VHS_dom"/>
</dbReference>
<evidence type="ECO:0000313" key="12">
    <source>
        <dbReference type="EnsemblMetazoa" id="tetur22g01980.1"/>
    </source>
</evidence>
<comment type="subcellular location">
    <subcellularLocation>
        <location evidence="2">Early endosome</location>
    </subcellularLocation>
    <subcellularLocation>
        <location evidence="1">Golgi apparatus</location>
        <location evidence="1">trans-Golgi network membrane</location>
        <topology evidence="1">Peripheral membrane protein</topology>
    </subcellularLocation>
</comment>
<feature type="domain" description="VHS" evidence="9">
    <location>
        <begin position="17"/>
        <end position="147"/>
    </location>
</feature>
<evidence type="ECO:0000256" key="7">
    <source>
        <dbReference type="ARBA" id="ARBA00023136"/>
    </source>
</evidence>
<evidence type="ECO:0000313" key="13">
    <source>
        <dbReference type="Proteomes" id="UP000015104"/>
    </source>
</evidence>
<protein>
    <recommendedName>
        <fullName evidence="14">ADP-ribosylation factor-binding protein GGA1</fullName>
    </recommendedName>
</protein>
<evidence type="ECO:0000256" key="1">
    <source>
        <dbReference type="ARBA" id="ARBA00004150"/>
    </source>
</evidence>
<dbReference type="GO" id="GO:0005802">
    <property type="term" value="C:trans-Golgi network"/>
    <property type="evidence" value="ECO:0007669"/>
    <property type="project" value="InterPro"/>
</dbReference>
<dbReference type="SUPFAM" id="SSF48464">
    <property type="entry name" value="ENTH/VHS domain"/>
    <property type="match status" value="1"/>
</dbReference>
<dbReference type="GO" id="GO:0005769">
    <property type="term" value="C:early endosome"/>
    <property type="evidence" value="ECO:0007669"/>
    <property type="project" value="UniProtKB-SubCell"/>
</dbReference>
<dbReference type="GO" id="GO:0006893">
    <property type="term" value="P:Golgi to plasma membrane transport"/>
    <property type="evidence" value="ECO:0007669"/>
    <property type="project" value="TreeGrafter"/>
</dbReference>
<dbReference type="InterPro" id="IPR004152">
    <property type="entry name" value="GAT_dom"/>
</dbReference>
<dbReference type="InterPro" id="IPR041198">
    <property type="entry name" value="GGA_N-GAT"/>
</dbReference>
<evidence type="ECO:0000256" key="3">
    <source>
        <dbReference type="ARBA" id="ARBA00008099"/>
    </source>
</evidence>
<name>T1KV08_TETUR</name>
<dbReference type="InterPro" id="IPR008153">
    <property type="entry name" value="GAE_dom"/>
</dbReference>
<evidence type="ECO:0000256" key="5">
    <source>
        <dbReference type="ARBA" id="ARBA00022843"/>
    </source>
</evidence>
<sequence>MSSLVDQKNLDLCLAQAANPLDEEVNEEVISQLVHLMKDDKEKIGVVLRFFGHKVQSPQELEAMKALNVLQSLVKRSDKKFIEEVGKFRFLNEMIKVISPKYLAQRSPERVKRKIIELLYLWSIEHKHEPKIFEAYQMLKRQGIITSDPSHLLPNTRPSPPPPPRPKDEIWDNAENAIMLKRLIQSGQPEDRVAANKLIKMLAQQADKKTVIKAKCQAELELARNNARLFAEVLANLTSSNRENFTEKDLLDELYDSCKKLRPKLFKLAGEMPESEPLFEETLKVNDELTKVINEYDAAMQLVPQSNGNNNPIDSQMNNSCNLLLETSSTSANLLDISTPTHETASSFIMNGDASIMVPDSTDISFSGDDSLLRDHETGKDNLENSISAPAPVATNSQNISELFEMFPKNETRGVVDAHVNYLKDILVPCMPKPPNTLISSLISSSSASISNNEANKSPKRSSSCLDELENLMRLTLNAGPKQDPSSDSNIPLNTLRQMVNPSIPSKQNIPSEPLSELVELNSDNSENLVSSSSSVSDVSPQSIADIFIPLESVEPDNRPPIVLVNENEIKSILNFGANQPRYDVSVAVLTTTNLSKKSICKIFFNITSSKGIRFKYQAPSATVLSPSNPFLPPPAITQVIIFAKTSPDRLEKCYFRLEYSIGTENFVKTGEVNI</sequence>
<organism evidence="12 13">
    <name type="scientific">Tetranychus urticae</name>
    <name type="common">Two-spotted spider mite</name>
    <dbReference type="NCBI Taxonomy" id="32264"/>
    <lineage>
        <taxon>Eukaryota</taxon>
        <taxon>Metazoa</taxon>
        <taxon>Ecdysozoa</taxon>
        <taxon>Arthropoda</taxon>
        <taxon>Chelicerata</taxon>
        <taxon>Arachnida</taxon>
        <taxon>Acari</taxon>
        <taxon>Acariformes</taxon>
        <taxon>Trombidiformes</taxon>
        <taxon>Prostigmata</taxon>
        <taxon>Eleutherengona</taxon>
        <taxon>Raphignathae</taxon>
        <taxon>Tetranychoidea</taxon>
        <taxon>Tetranychidae</taxon>
        <taxon>Tetranychus</taxon>
    </lineage>
</organism>
<dbReference type="HOGENOM" id="CLU_015010_0_0_1"/>
<dbReference type="PROSITE" id="PS50909">
    <property type="entry name" value="GAT"/>
    <property type="match status" value="1"/>
</dbReference>
<dbReference type="SUPFAM" id="SSF49348">
    <property type="entry name" value="Clathrin adaptor appendage domain"/>
    <property type="match status" value="1"/>
</dbReference>